<evidence type="ECO:0000256" key="1">
    <source>
        <dbReference type="ARBA" id="ARBA00006328"/>
    </source>
</evidence>
<dbReference type="GO" id="GO:0016491">
    <property type="term" value="F:oxidoreductase activity"/>
    <property type="evidence" value="ECO:0007669"/>
    <property type="project" value="UniProtKB-KW"/>
</dbReference>
<dbReference type="PANTHER" id="PTHR42748">
    <property type="entry name" value="NITROGEN METABOLITE REPRESSION PROTEIN NMRA FAMILY MEMBER"/>
    <property type="match status" value="1"/>
</dbReference>
<dbReference type="SUPFAM" id="SSF51735">
    <property type="entry name" value="NAD(P)-binding Rossmann-fold domains"/>
    <property type="match status" value="1"/>
</dbReference>
<dbReference type="PANTHER" id="PTHR42748:SF30">
    <property type="entry name" value="NMRA-LIKE DOMAIN-CONTAINING PROTEIN"/>
    <property type="match status" value="1"/>
</dbReference>
<organism evidence="5 6">
    <name type="scientific">Periconia digitata</name>
    <dbReference type="NCBI Taxonomy" id="1303443"/>
    <lineage>
        <taxon>Eukaryota</taxon>
        <taxon>Fungi</taxon>
        <taxon>Dikarya</taxon>
        <taxon>Ascomycota</taxon>
        <taxon>Pezizomycotina</taxon>
        <taxon>Dothideomycetes</taxon>
        <taxon>Pleosporomycetidae</taxon>
        <taxon>Pleosporales</taxon>
        <taxon>Massarineae</taxon>
        <taxon>Periconiaceae</taxon>
        <taxon>Periconia</taxon>
    </lineage>
</organism>
<dbReference type="Pfam" id="PF05368">
    <property type="entry name" value="NmrA"/>
    <property type="match status" value="1"/>
</dbReference>
<dbReference type="Gene3D" id="3.40.50.720">
    <property type="entry name" value="NAD(P)-binding Rossmann-like Domain"/>
    <property type="match status" value="1"/>
</dbReference>
<keyword evidence="2" id="KW-0521">NADP</keyword>
<name>A0A9W4XCT7_9PLEO</name>
<dbReference type="EMBL" id="CAOQHR010000001">
    <property type="protein sequence ID" value="CAI6227286.1"/>
    <property type="molecule type" value="Genomic_DNA"/>
</dbReference>
<evidence type="ECO:0000259" key="4">
    <source>
        <dbReference type="Pfam" id="PF05368"/>
    </source>
</evidence>
<reference evidence="5" key="1">
    <citation type="submission" date="2023-01" db="EMBL/GenBank/DDBJ databases">
        <authorList>
            <person name="Van Ghelder C."/>
            <person name="Rancurel C."/>
        </authorList>
    </citation>
    <scope>NUCLEOTIDE SEQUENCE</scope>
    <source>
        <strain evidence="5">CNCM I-4278</strain>
    </source>
</reference>
<gene>
    <name evidence="5" type="ORF">PDIGIT_LOCUS77</name>
</gene>
<evidence type="ECO:0000256" key="3">
    <source>
        <dbReference type="ARBA" id="ARBA00023002"/>
    </source>
</evidence>
<feature type="domain" description="NmrA-like" evidence="4">
    <location>
        <begin position="6"/>
        <end position="276"/>
    </location>
</feature>
<dbReference type="AlphaFoldDB" id="A0A9W4XCT7"/>
<dbReference type="InterPro" id="IPR036291">
    <property type="entry name" value="NAD(P)-bd_dom_sf"/>
</dbReference>
<dbReference type="Gene3D" id="3.90.25.10">
    <property type="entry name" value="UDP-galactose 4-epimerase, domain 1"/>
    <property type="match status" value="1"/>
</dbReference>
<sequence>MASIPTVFVCSATGYQGGGLCRRLRELGWNVRATTRDTTSPAAVALKDIGVQLKKGDWDDVAVLKESIEGCDKLFLCLLPNWDDPSQERRQCNSILDIAKEAGVEHVISSTTLGVALLDANVPVYPGSFMEKHMINKKAVEQAVEDRGFPYQTFLRPTFFMANFFEPKVQRYSEIRDERRWTTAMTAQTQLPILDHLDIGKIAAVAFQNPERFHGRKLGLASDQMGVQQMLDMIAEAAGQPGTMEALFLTEEETENQAAMTAFKATHKILRHADEYVDLEELKAIAPLTSFKEYLEREKESVKRTYPPR</sequence>
<comment type="caution">
    <text evidence="5">The sequence shown here is derived from an EMBL/GenBank/DDBJ whole genome shotgun (WGS) entry which is preliminary data.</text>
</comment>
<comment type="similarity">
    <text evidence="1">Belongs to the NmrA-type oxidoreductase family.</text>
</comment>
<dbReference type="InterPro" id="IPR051164">
    <property type="entry name" value="NmrA-like_oxidored"/>
</dbReference>
<dbReference type="InterPro" id="IPR008030">
    <property type="entry name" value="NmrA-like"/>
</dbReference>
<dbReference type="GO" id="GO:0005634">
    <property type="term" value="C:nucleus"/>
    <property type="evidence" value="ECO:0007669"/>
    <property type="project" value="TreeGrafter"/>
</dbReference>
<dbReference type="OrthoDB" id="419598at2759"/>
<protein>
    <recommendedName>
        <fullName evidence="4">NmrA-like domain-containing protein</fullName>
    </recommendedName>
</protein>
<keyword evidence="3" id="KW-0560">Oxidoreductase</keyword>
<keyword evidence="6" id="KW-1185">Reference proteome</keyword>
<evidence type="ECO:0000256" key="2">
    <source>
        <dbReference type="ARBA" id="ARBA00022857"/>
    </source>
</evidence>
<proteinExistence type="inferred from homology"/>
<evidence type="ECO:0000313" key="6">
    <source>
        <dbReference type="Proteomes" id="UP001152607"/>
    </source>
</evidence>
<evidence type="ECO:0000313" key="5">
    <source>
        <dbReference type="EMBL" id="CAI6227286.1"/>
    </source>
</evidence>
<dbReference type="Proteomes" id="UP001152607">
    <property type="component" value="Unassembled WGS sequence"/>
</dbReference>
<accession>A0A9W4XCT7</accession>